<proteinExistence type="predicted"/>
<gene>
    <name evidence="1" type="ORF">JETT_3589</name>
</gene>
<accession>A0A533Q6D8</accession>
<dbReference type="Proteomes" id="UP000319783">
    <property type="component" value="Unassembled WGS sequence"/>
</dbReference>
<reference evidence="1 2" key="1">
    <citation type="submission" date="2019-04" db="EMBL/GenBank/DDBJ databases">
        <title>Genome of a novel bacterium Candidatus Jettenia ecosi reconstructed from metagenome of an anammox bioreactor.</title>
        <authorList>
            <person name="Mardanov A.V."/>
            <person name="Beletsky A.V."/>
            <person name="Ravin N.V."/>
            <person name="Botchkova E.A."/>
            <person name="Litti Y.V."/>
            <person name="Nozhevnikova A.N."/>
        </authorList>
    </citation>
    <scope>NUCLEOTIDE SEQUENCE [LARGE SCALE GENOMIC DNA]</scope>
    <source>
        <strain evidence="1">J2</strain>
    </source>
</reference>
<dbReference type="AlphaFoldDB" id="A0A533Q6D8"/>
<name>A0A533Q6D8_9BACT</name>
<comment type="caution">
    <text evidence="1">The sequence shown here is derived from an EMBL/GenBank/DDBJ whole genome shotgun (WGS) entry which is preliminary data.</text>
</comment>
<organism evidence="1 2">
    <name type="scientific">Candidatus Jettenia ecosi</name>
    <dbReference type="NCBI Taxonomy" id="2494326"/>
    <lineage>
        <taxon>Bacteria</taxon>
        <taxon>Pseudomonadati</taxon>
        <taxon>Planctomycetota</taxon>
        <taxon>Candidatus Brocadiia</taxon>
        <taxon>Candidatus Brocadiales</taxon>
        <taxon>Candidatus Brocadiaceae</taxon>
        <taxon>Candidatus Jettenia</taxon>
    </lineage>
</organism>
<protein>
    <submittedName>
        <fullName evidence="1">Uncharacterized protein</fullName>
    </submittedName>
</protein>
<evidence type="ECO:0000313" key="2">
    <source>
        <dbReference type="Proteomes" id="UP000319783"/>
    </source>
</evidence>
<dbReference type="EMBL" id="SULG01000127">
    <property type="protein sequence ID" value="TLD40144.1"/>
    <property type="molecule type" value="Genomic_DNA"/>
</dbReference>
<sequence length="38" mass="4589">MKAICSAYLLRWTIKTLFNKLKQYLHFGSYHCRKLKIA</sequence>
<evidence type="ECO:0000313" key="1">
    <source>
        <dbReference type="EMBL" id="TLD40144.1"/>
    </source>
</evidence>